<dbReference type="GO" id="GO:0016887">
    <property type="term" value="F:ATP hydrolysis activity"/>
    <property type="evidence" value="ECO:0007669"/>
    <property type="project" value="InterPro"/>
</dbReference>
<sequence>MKEGKALASILTVSHVTHRFGRTPLLQDVSLTVTAGEAAVLTGANGAGKSTLVRIIAGLLRPQRGEVTFAPRLVWQWCPDSLPLEAVSTRTFLTECGMISTLPAQVLRQQIRTLADTFQLTPYLETPLRHLSKGNRQKAALIQALLGQPQLLLLDEPLSGIDKDARPRIIQYLQNYRAAGGALVVIAQEPAVIQQLGTTVYRLHDGVLSKQAAAAPRYRIRFAPTAAAQPLPHGWSVPVINVPAADHDHALAALLARGYTITEVRREN</sequence>
<dbReference type="PANTHER" id="PTHR42939:SF1">
    <property type="entry name" value="ABC TRANSPORTER ATP-BINDING PROTEIN ALBC-RELATED"/>
    <property type="match status" value="1"/>
</dbReference>
<dbReference type="InterPro" id="IPR003593">
    <property type="entry name" value="AAA+_ATPase"/>
</dbReference>
<dbReference type="AlphaFoldDB" id="U4TP20"/>
<dbReference type="PROSITE" id="PS00211">
    <property type="entry name" value="ABC_TRANSPORTER_1"/>
    <property type="match status" value="1"/>
</dbReference>
<dbReference type="PROSITE" id="PS50893">
    <property type="entry name" value="ABC_TRANSPORTER_2"/>
    <property type="match status" value="1"/>
</dbReference>
<keyword evidence="1" id="KW-0813">Transport</keyword>
<keyword evidence="2" id="KW-0547">Nucleotide-binding</keyword>
<keyword evidence="3" id="KW-0067">ATP-binding</keyword>
<dbReference type="SMART" id="SM00382">
    <property type="entry name" value="AAA"/>
    <property type="match status" value="1"/>
</dbReference>
<dbReference type="SUPFAM" id="SSF52540">
    <property type="entry name" value="P-loop containing nucleoside triphosphate hydrolases"/>
    <property type="match status" value="1"/>
</dbReference>
<reference evidence="6" key="1">
    <citation type="journal article" date="2013" name="Genome Announc.">
        <title>Whole-Genome Sequencing of Lactobacillus shenzhenensis Strain LY-73T.</title>
        <authorList>
            <person name="Lin Z."/>
            <person name="Liu Z."/>
            <person name="Yang R."/>
            <person name="Zou Y."/>
            <person name="Wan D."/>
            <person name="Chen J."/>
            <person name="Guo M."/>
            <person name="Zhao J."/>
            <person name="Fang C."/>
            <person name="Yang R."/>
            <person name="Liu F."/>
        </authorList>
    </citation>
    <scope>NUCLEOTIDE SEQUENCE [LARGE SCALE GENOMIC DNA]</scope>
    <source>
        <strain evidence="6">LY-73</strain>
    </source>
</reference>
<evidence type="ECO:0000256" key="1">
    <source>
        <dbReference type="ARBA" id="ARBA00022448"/>
    </source>
</evidence>
<dbReference type="STRING" id="1231336.L248_0320"/>
<evidence type="ECO:0000256" key="3">
    <source>
        <dbReference type="ARBA" id="ARBA00022840"/>
    </source>
</evidence>
<gene>
    <name evidence="5" type="ORF">L248_0320</name>
</gene>
<evidence type="ECO:0000313" key="5">
    <source>
        <dbReference type="EMBL" id="ERL66641.1"/>
    </source>
</evidence>
<dbReference type="InterPro" id="IPR027417">
    <property type="entry name" value="P-loop_NTPase"/>
</dbReference>
<dbReference type="GO" id="GO:0005524">
    <property type="term" value="F:ATP binding"/>
    <property type="evidence" value="ECO:0007669"/>
    <property type="project" value="UniProtKB-KW"/>
</dbReference>
<dbReference type="EMBL" id="KI271582">
    <property type="protein sequence ID" value="ERL66641.1"/>
    <property type="molecule type" value="Genomic_DNA"/>
</dbReference>
<dbReference type="eggNOG" id="COG1131">
    <property type="taxonomic scope" value="Bacteria"/>
</dbReference>
<organism evidence="5 6">
    <name type="scientific">Schleiferilactobacillus shenzhenensis LY-73</name>
    <dbReference type="NCBI Taxonomy" id="1231336"/>
    <lineage>
        <taxon>Bacteria</taxon>
        <taxon>Bacillati</taxon>
        <taxon>Bacillota</taxon>
        <taxon>Bacilli</taxon>
        <taxon>Lactobacillales</taxon>
        <taxon>Lactobacillaceae</taxon>
        <taxon>Schleiferilactobacillus</taxon>
    </lineage>
</organism>
<evidence type="ECO:0000256" key="2">
    <source>
        <dbReference type="ARBA" id="ARBA00022741"/>
    </source>
</evidence>
<dbReference type="InterPro" id="IPR017871">
    <property type="entry name" value="ABC_transporter-like_CS"/>
</dbReference>
<dbReference type="Gene3D" id="3.40.50.300">
    <property type="entry name" value="P-loop containing nucleotide triphosphate hydrolases"/>
    <property type="match status" value="1"/>
</dbReference>
<keyword evidence="6" id="KW-1185">Reference proteome</keyword>
<dbReference type="Proteomes" id="UP000030647">
    <property type="component" value="Unassembled WGS sequence"/>
</dbReference>
<dbReference type="InterPro" id="IPR003439">
    <property type="entry name" value="ABC_transporter-like_ATP-bd"/>
</dbReference>
<evidence type="ECO:0000259" key="4">
    <source>
        <dbReference type="PROSITE" id="PS50893"/>
    </source>
</evidence>
<dbReference type="InterPro" id="IPR051782">
    <property type="entry name" value="ABC_Transporter_VariousFunc"/>
</dbReference>
<feature type="domain" description="ABC transporter" evidence="4">
    <location>
        <begin position="11"/>
        <end position="230"/>
    </location>
</feature>
<protein>
    <recommendedName>
        <fullName evidence="4">ABC transporter domain-containing protein</fullName>
    </recommendedName>
</protein>
<proteinExistence type="predicted"/>
<dbReference type="PANTHER" id="PTHR42939">
    <property type="entry name" value="ABC TRANSPORTER ATP-BINDING PROTEIN ALBC-RELATED"/>
    <property type="match status" value="1"/>
</dbReference>
<evidence type="ECO:0000313" key="6">
    <source>
        <dbReference type="Proteomes" id="UP000030647"/>
    </source>
</evidence>
<dbReference type="HOGENOM" id="CLU_000604_1_2_9"/>
<dbReference type="Pfam" id="PF00005">
    <property type="entry name" value="ABC_tran"/>
    <property type="match status" value="1"/>
</dbReference>
<accession>U4TP20</accession>
<name>U4TP20_9LACO</name>